<dbReference type="InterPro" id="IPR010982">
    <property type="entry name" value="Lambda_DNA-bd_dom_sf"/>
</dbReference>
<evidence type="ECO:0000313" key="2">
    <source>
        <dbReference type="Proteomes" id="UP000196581"/>
    </source>
</evidence>
<gene>
    <name evidence="1" type="ORF">FM105_00065</name>
</gene>
<evidence type="ECO:0000313" key="1">
    <source>
        <dbReference type="EMBL" id="SLM88271.1"/>
    </source>
</evidence>
<dbReference type="EMBL" id="FWFF01000001">
    <property type="protein sequence ID" value="SLM88271.1"/>
    <property type="molecule type" value="Genomic_DNA"/>
</dbReference>
<accession>A0A1X6WTE0</accession>
<dbReference type="AlphaFoldDB" id="A0A1X6WTE0"/>
<protein>
    <recommendedName>
        <fullName evidence="3">HTH cro/C1-type domain-containing protein</fullName>
    </recommendedName>
</protein>
<dbReference type="Gene3D" id="1.10.260.40">
    <property type="entry name" value="lambda repressor-like DNA-binding domains"/>
    <property type="match status" value="1"/>
</dbReference>
<sequence length="109" mass="11745">MTEQSFTLTSYLARAARALVETSATTTGQGAGLTRGQVRDFERGRIRLTEEQRLALQHALEELGAVFIADDEAAGAGTGVGVRLKFSAEKARRIDTWEGEGGPAYEDDV</sequence>
<organism evidence="1 2">
    <name type="scientific">Brevibacterium yomogidense</name>
    <dbReference type="NCBI Taxonomy" id="946573"/>
    <lineage>
        <taxon>Bacteria</taxon>
        <taxon>Bacillati</taxon>
        <taxon>Actinomycetota</taxon>
        <taxon>Actinomycetes</taxon>
        <taxon>Micrococcales</taxon>
        <taxon>Brevibacteriaceae</taxon>
        <taxon>Brevibacterium</taxon>
    </lineage>
</organism>
<evidence type="ECO:0008006" key="3">
    <source>
        <dbReference type="Google" id="ProtNLM"/>
    </source>
</evidence>
<name>A0A1X6WTE0_9MICO</name>
<keyword evidence="2" id="KW-1185">Reference proteome</keyword>
<dbReference type="Proteomes" id="UP000196581">
    <property type="component" value="Unassembled WGS sequence"/>
</dbReference>
<dbReference type="GO" id="GO:0003677">
    <property type="term" value="F:DNA binding"/>
    <property type="evidence" value="ECO:0007669"/>
    <property type="project" value="InterPro"/>
</dbReference>
<reference evidence="2" key="1">
    <citation type="submission" date="2017-02" db="EMBL/GenBank/DDBJ databases">
        <authorList>
            <person name="Dridi B."/>
        </authorList>
    </citation>
    <scope>NUCLEOTIDE SEQUENCE [LARGE SCALE GENOMIC DNA]</scope>
    <source>
        <strain evidence="2">B Co 03.10</strain>
    </source>
</reference>
<dbReference type="RefSeq" id="WP_087002876.1">
    <property type="nucleotide sequence ID" value="NZ_FWFF01000001.1"/>
</dbReference>
<proteinExistence type="predicted"/>